<feature type="signal peptide" evidence="1">
    <location>
        <begin position="1"/>
        <end position="25"/>
    </location>
</feature>
<dbReference type="AlphaFoldDB" id="A0A6A5URQ4"/>
<reference evidence="2" key="1">
    <citation type="journal article" date="2020" name="Stud. Mycol.">
        <title>101 Dothideomycetes genomes: a test case for predicting lifestyles and emergence of pathogens.</title>
        <authorList>
            <person name="Haridas S."/>
            <person name="Albert R."/>
            <person name="Binder M."/>
            <person name="Bloem J."/>
            <person name="Labutti K."/>
            <person name="Salamov A."/>
            <person name="Andreopoulos B."/>
            <person name="Baker S."/>
            <person name="Barry K."/>
            <person name="Bills G."/>
            <person name="Bluhm B."/>
            <person name="Cannon C."/>
            <person name="Castanera R."/>
            <person name="Culley D."/>
            <person name="Daum C."/>
            <person name="Ezra D."/>
            <person name="Gonzalez J."/>
            <person name="Henrissat B."/>
            <person name="Kuo A."/>
            <person name="Liang C."/>
            <person name="Lipzen A."/>
            <person name="Lutzoni F."/>
            <person name="Magnuson J."/>
            <person name="Mondo S."/>
            <person name="Nolan M."/>
            <person name="Ohm R."/>
            <person name="Pangilinan J."/>
            <person name="Park H.-J."/>
            <person name="Ramirez L."/>
            <person name="Alfaro M."/>
            <person name="Sun H."/>
            <person name="Tritt A."/>
            <person name="Yoshinaga Y."/>
            <person name="Zwiers L.-H."/>
            <person name="Turgeon B."/>
            <person name="Goodwin S."/>
            <person name="Spatafora J."/>
            <person name="Crous P."/>
            <person name="Grigoriev I."/>
        </authorList>
    </citation>
    <scope>NUCLEOTIDE SEQUENCE</scope>
    <source>
        <strain evidence="2">CBS 107.79</strain>
    </source>
</reference>
<dbReference type="Proteomes" id="UP000800036">
    <property type="component" value="Unassembled WGS sequence"/>
</dbReference>
<keyword evidence="1" id="KW-0732">Signal</keyword>
<keyword evidence="3" id="KW-1185">Reference proteome</keyword>
<gene>
    <name evidence="2" type="ORF">BU23DRAFT_282207</name>
</gene>
<dbReference type="EMBL" id="ML976727">
    <property type="protein sequence ID" value="KAF1967863.1"/>
    <property type="molecule type" value="Genomic_DNA"/>
</dbReference>
<sequence length="91" mass="10310">MFHLLAPFIVSAFATLNTRFLNASAYETLDNPASCGFDRIDSGKNAFFFFYDRRSDNCQTESACCRTRVLVAERVTVDKWSVSSHDDGQTR</sequence>
<protein>
    <recommendedName>
        <fullName evidence="4">Secreted protein</fullName>
    </recommendedName>
</protein>
<organism evidence="2 3">
    <name type="scientific">Bimuria novae-zelandiae CBS 107.79</name>
    <dbReference type="NCBI Taxonomy" id="1447943"/>
    <lineage>
        <taxon>Eukaryota</taxon>
        <taxon>Fungi</taxon>
        <taxon>Dikarya</taxon>
        <taxon>Ascomycota</taxon>
        <taxon>Pezizomycotina</taxon>
        <taxon>Dothideomycetes</taxon>
        <taxon>Pleosporomycetidae</taxon>
        <taxon>Pleosporales</taxon>
        <taxon>Massarineae</taxon>
        <taxon>Didymosphaeriaceae</taxon>
        <taxon>Bimuria</taxon>
    </lineage>
</organism>
<evidence type="ECO:0008006" key="4">
    <source>
        <dbReference type="Google" id="ProtNLM"/>
    </source>
</evidence>
<evidence type="ECO:0000256" key="1">
    <source>
        <dbReference type="SAM" id="SignalP"/>
    </source>
</evidence>
<feature type="chain" id="PRO_5025426839" description="Secreted protein" evidence="1">
    <location>
        <begin position="26"/>
        <end position="91"/>
    </location>
</feature>
<proteinExistence type="predicted"/>
<accession>A0A6A5URQ4</accession>
<evidence type="ECO:0000313" key="2">
    <source>
        <dbReference type="EMBL" id="KAF1967863.1"/>
    </source>
</evidence>
<evidence type="ECO:0000313" key="3">
    <source>
        <dbReference type="Proteomes" id="UP000800036"/>
    </source>
</evidence>
<name>A0A6A5URQ4_9PLEO</name>